<dbReference type="PANTHER" id="PTHR46502">
    <property type="entry name" value="C2 DOMAIN-CONTAINING"/>
    <property type="match status" value="1"/>
</dbReference>
<keyword evidence="5" id="KW-1185">Reference proteome</keyword>
<dbReference type="InterPro" id="IPR000008">
    <property type="entry name" value="C2_dom"/>
</dbReference>
<reference evidence="4" key="2">
    <citation type="submission" date="2021-03" db="UniProtKB">
        <authorList>
            <consortium name="EnsemblPlants"/>
        </authorList>
    </citation>
    <scope>IDENTIFICATION</scope>
</reference>
<proteinExistence type="predicted"/>
<dbReference type="Pfam" id="PF00168">
    <property type="entry name" value="C2"/>
    <property type="match status" value="1"/>
</dbReference>
<organism evidence="4 5">
    <name type="scientific">Cannabis sativa</name>
    <name type="common">Hemp</name>
    <name type="synonym">Marijuana</name>
    <dbReference type="NCBI Taxonomy" id="3483"/>
    <lineage>
        <taxon>Eukaryota</taxon>
        <taxon>Viridiplantae</taxon>
        <taxon>Streptophyta</taxon>
        <taxon>Embryophyta</taxon>
        <taxon>Tracheophyta</taxon>
        <taxon>Spermatophyta</taxon>
        <taxon>Magnoliopsida</taxon>
        <taxon>eudicotyledons</taxon>
        <taxon>Gunneridae</taxon>
        <taxon>Pentapetalae</taxon>
        <taxon>rosids</taxon>
        <taxon>fabids</taxon>
        <taxon>Rosales</taxon>
        <taxon>Cannabaceae</taxon>
        <taxon>Cannabis</taxon>
    </lineage>
</organism>
<evidence type="ECO:0000313" key="5">
    <source>
        <dbReference type="Proteomes" id="UP000596661"/>
    </source>
</evidence>
<keyword evidence="2" id="KW-0106">Calcium</keyword>
<evidence type="ECO:0000256" key="1">
    <source>
        <dbReference type="ARBA" id="ARBA00022723"/>
    </source>
</evidence>
<dbReference type="SMART" id="SM00239">
    <property type="entry name" value="C2"/>
    <property type="match status" value="1"/>
</dbReference>
<sequence length="185" mass="21712">MEGGILEVLLVNAEGIRHTNLVGRPDYYVFIECGEHLYRSKISSGENEKAWWNEKFTFEFPMYDWKNLTHLKFTIMNRQLFSDGQFVGETIIHLGGIITEGCDRGFLEVKPAPYNVVLEDDTYRGQLKIGLKFISNKDVTEKTPEQITEEHKKPKPTECGRIVHLWRTLWWWSSFFYSRDSETQP</sequence>
<evidence type="ECO:0000259" key="3">
    <source>
        <dbReference type="PROSITE" id="PS50004"/>
    </source>
</evidence>
<dbReference type="GO" id="GO:0046872">
    <property type="term" value="F:metal ion binding"/>
    <property type="evidence" value="ECO:0007669"/>
    <property type="project" value="UniProtKB-KW"/>
</dbReference>
<dbReference type="EnsemblPlants" id="evm.model.02.2395">
    <property type="protein sequence ID" value="cds.evm.model.02.2395"/>
    <property type="gene ID" value="evm.TU.02.2395"/>
</dbReference>
<dbReference type="OMA" id="RIWWNEK"/>
<evidence type="ECO:0000313" key="4">
    <source>
        <dbReference type="EnsemblPlants" id="cds.evm.model.02.2395"/>
    </source>
</evidence>
<dbReference type="Gene3D" id="2.60.40.150">
    <property type="entry name" value="C2 domain"/>
    <property type="match status" value="1"/>
</dbReference>
<accession>A0A803NXG9</accession>
<evidence type="ECO:0000256" key="2">
    <source>
        <dbReference type="ARBA" id="ARBA00022837"/>
    </source>
</evidence>
<name>A0A803NXG9_CANSA</name>
<feature type="domain" description="C2" evidence="3">
    <location>
        <begin position="1"/>
        <end position="107"/>
    </location>
</feature>
<dbReference type="SUPFAM" id="SSF49562">
    <property type="entry name" value="C2 domain (Calcium/lipid-binding domain, CaLB)"/>
    <property type="match status" value="1"/>
</dbReference>
<dbReference type="Proteomes" id="UP000596661">
    <property type="component" value="Chromosome 2"/>
</dbReference>
<dbReference type="EMBL" id="UZAU01000235">
    <property type="status" value="NOT_ANNOTATED_CDS"/>
    <property type="molecule type" value="Genomic_DNA"/>
</dbReference>
<reference evidence="4" key="1">
    <citation type="submission" date="2018-11" db="EMBL/GenBank/DDBJ databases">
        <authorList>
            <person name="Grassa J C."/>
        </authorList>
    </citation>
    <scope>NUCLEOTIDE SEQUENCE [LARGE SCALE GENOMIC DNA]</scope>
</reference>
<dbReference type="PANTHER" id="PTHR46502:SF14">
    <property type="entry name" value="CALCIUM-DEPENDENT LIPID-BINDING (CALB DOMAIN) FAMILY PROTEIN"/>
    <property type="match status" value="1"/>
</dbReference>
<dbReference type="Gramene" id="evm.model.02.2395">
    <property type="protein sequence ID" value="cds.evm.model.02.2395"/>
    <property type="gene ID" value="evm.TU.02.2395"/>
</dbReference>
<dbReference type="AlphaFoldDB" id="A0A803NXG9"/>
<dbReference type="OrthoDB" id="195679at2759"/>
<keyword evidence="1" id="KW-0479">Metal-binding</keyword>
<protein>
    <recommendedName>
        <fullName evidence="3">C2 domain-containing protein</fullName>
    </recommendedName>
</protein>
<dbReference type="InterPro" id="IPR035892">
    <property type="entry name" value="C2_domain_sf"/>
</dbReference>
<dbReference type="PROSITE" id="PS50004">
    <property type="entry name" value="C2"/>
    <property type="match status" value="1"/>
</dbReference>